<dbReference type="AlphaFoldDB" id="A0A8J2ZD56"/>
<protein>
    <submittedName>
        <fullName evidence="2">Uncharacterized protein</fullName>
    </submittedName>
</protein>
<gene>
    <name evidence="2" type="ORF">GCM10010964_27880</name>
</gene>
<evidence type="ECO:0000313" key="3">
    <source>
        <dbReference type="Proteomes" id="UP000597507"/>
    </source>
</evidence>
<organism evidence="2 3">
    <name type="scientific">Caldovatus sediminis</name>
    <dbReference type="NCBI Taxonomy" id="2041189"/>
    <lineage>
        <taxon>Bacteria</taxon>
        <taxon>Pseudomonadati</taxon>
        <taxon>Pseudomonadota</taxon>
        <taxon>Alphaproteobacteria</taxon>
        <taxon>Acetobacterales</taxon>
        <taxon>Roseomonadaceae</taxon>
        <taxon>Caldovatus</taxon>
    </lineage>
</organism>
<proteinExistence type="predicted"/>
<evidence type="ECO:0000313" key="2">
    <source>
        <dbReference type="EMBL" id="GGG38633.1"/>
    </source>
</evidence>
<accession>A0A8J2ZD56</accession>
<evidence type="ECO:0000256" key="1">
    <source>
        <dbReference type="SAM" id="SignalP"/>
    </source>
</evidence>
<dbReference type="RefSeq" id="WP_188901231.1">
    <property type="nucleotide sequence ID" value="NZ_BMKS01000008.1"/>
</dbReference>
<name>A0A8J2ZD56_9PROT</name>
<comment type="caution">
    <text evidence="2">The sequence shown here is derived from an EMBL/GenBank/DDBJ whole genome shotgun (WGS) entry which is preliminary data.</text>
</comment>
<dbReference type="Proteomes" id="UP000597507">
    <property type="component" value="Unassembled WGS sequence"/>
</dbReference>
<keyword evidence="3" id="KW-1185">Reference proteome</keyword>
<feature type="signal peptide" evidence="1">
    <location>
        <begin position="1"/>
        <end position="19"/>
    </location>
</feature>
<sequence>MRPGVAVAALLAALPPALAPPARGQERLAWAMAARVCLAGDPHAFATLAADLPGGGARLVVHRADGTRELCEAMPAGGVRQRAPVPSAQHVPRASDPAFFLERRCVDARRVEAADGAILGWLAYPACG</sequence>
<reference evidence="2 3" key="1">
    <citation type="journal article" date="2014" name="Int. J. Syst. Evol. Microbiol.">
        <title>Complete genome sequence of Corynebacterium casei LMG S-19264T (=DSM 44701T), isolated from a smear-ripened cheese.</title>
        <authorList>
            <consortium name="US DOE Joint Genome Institute (JGI-PGF)"/>
            <person name="Walter F."/>
            <person name="Albersmeier A."/>
            <person name="Kalinowski J."/>
            <person name="Ruckert C."/>
        </authorList>
    </citation>
    <scope>NUCLEOTIDE SEQUENCE [LARGE SCALE GENOMIC DNA]</scope>
    <source>
        <strain evidence="2 3">CGMCC 1.16330</strain>
    </source>
</reference>
<dbReference type="EMBL" id="BMKS01000008">
    <property type="protein sequence ID" value="GGG38633.1"/>
    <property type="molecule type" value="Genomic_DNA"/>
</dbReference>
<feature type="chain" id="PRO_5035194235" evidence="1">
    <location>
        <begin position="20"/>
        <end position="128"/>
    </location>
</feature>
<keyword evidence="1" id="KW-0732">Signal</keyword>